<sequence>MADIPTPKYKRDKKRIAKKLAQHYKRMHDFLILQLQFNPDDPKTIHEAQIMRQINYYLSELNRDLHQEIQALVDKAFKGGQAHHLLSVKEAKSWDDALKGISFNTIQRQKLEALMSDTYEDILVATENTSDHIKQVVRKTVSKVAQYHSLTNSNYADMQKDLLKELSQKGLSKTIQKDGFVGITDRAGRRWDLSTYTKMVVTTKTNQAFMEGVMHESIETGFDLAIISDHGAEDACRKWEGMVISLRGKTEGYITYKQARATNEIFHPNCEHGIHSIRSLDMLHKDDISKHHQRMRSIGNVNARKYVRKKKKAKK</sequence>
<name>A0A1L6ZJ81_BACIA</name>
<dbReference type="InterPro" id="IPR009319">
    <property type="entry name" value="Phage_A118_VSP1"/>
</dbReference>
<accession>A0A1L6ZJ81</accession>
<dbReference type="EMBL" id="CP015607">
    <property type="protein sequence ID" value="APT46576.1"/>
    <property type="molecule type" value="Genomic_DNA"/>
</dbReference>
<dbReference type="AlphaFoldDB" id="A0A1L6ZJ81"/>
<dbReference type="Proteomes" id="UP000185426">
    <property type="component" value="Chromosome"/>
</dbReference>
<gene>
    <name evidence="1" type="ORF">BSA145_12390</name>
</gene>
<evidence type="ECO:0000313" key="1">
    <source>
        <dbReference type="EMBL" id="APT46576.1"/>
    </source>
</evidence>
<evidence type="ECO:0000313" key="2">
    <source>
        <dbReference type="Proteomes" id="UP000185426"/>
    </source>
</evidence>
<organism evidence="1 2">
    <name type="scientific">Bacillus safensis</name>
    <dbReference type="NCBI Taxonomy" id="561879"/>
    <lineage>
        <taxon>Bacteria</taxon>
        <taxon>Bacillati</taxon>
        <taxon>Bacillota</taxon>
        <taxon>Bacilli</taxon>
        <taxon>Bacillales</taxon>
        <taxon>Bacillaceae</taxon>
        <taxon>Bacillus</taxon>
    </lineage>
</organism>
<reference evidence="1 2" key="1">
    <citation type="submission" date="2016-05" db="EMBL/GenBank/DDBJ databases">
        <title>Complete Genome and Methylome Analysis of Psychrotrophic Bacterial Isolates from Antarctic Lake Untersee.</title>
        <authorList>
            <person name="Fomenkov A."/>
            <person name="Akimov V.N."/>
            <person name="Vasilyeva L.V."/>
            <person name="Andersen D."/>
            <person name="Vincze T."/>
            <person name="Roberts R.J."/>
        </authorList>
    </citation>
    <scope>NUCLEOTIDE SEQUENCE [LARGE SCALE GENOMIC DNA]</scope>
    <source>
        <strain evidence="1 2">U14-5</strain>
    </source>
</reference>
<dbReference type="Pfam" id="PF06152">
    <property type="entry name" value="Phage_min_cap2"/>
    <property type="match status" value="1"/>
</dbReference>
<proteinExistence type="predicted"/>
<dbReference type="GO" id="GO:0005198">
    <property type="term" value="F:structural molecule activity"/>
    <property type="evidence" value="ECO:0007669"/>
    <property type="project" value="InterPro"/>
</dbReference>
<dbReference type="RefSeq" id="WP_075622651.1">
    <property type="nucleotide sequence ID" value="NZ_CP015607.1"/>
</dbReference>
<protein>
    <submittedName>
        <fullName evidence="1">Minor capsid protein</fullName>
    </submittedName>
</protein>